<evidence type="ECO:0000256" key="1">
    <source>
        <dbReference type="SAM" id="MobiDB-lite"/>
    </source>
</evidence>
<evidence type="ECO:0000259" key="2">
    <source>
        <dbReference type="Pfam" id="PF09851"/>
    </source>
</evidence>
<protein>
    <submittedName>
        <fullName evidence="3">SHOCT domain-containing protein</fullName>
    </submittedName>
</protein>
<evidence type="ECO:0000313" key="3">
    <source>
        <dbReference type="EMBL" id="RAI59960.1"/>
    </source>
</evidence>
<evidence type="ECO:0000313" key="4">
    <source>
        <dbReference type="Proteomes" id="UP000249065"/>
    </source>
</evidence>
<dbReference type="OrthoDB" id="1778949at2"/>
<dbReference type="Pfam" id="PF09851">
    <property type="entry name" value="SHOCT"/>
    <property type="match status" value="1"/>
</dbReference>
<dbReference type="EMBL" id="QLIX01000003">
    <property type="protein sequence ID" value="RAI59960.1"/>
    <property type="molecule type" value="Genomic_DNA"/>
</dbReference>
<dbReference type="Proteomes" id="UP000249065">
    <property type="component" value="Unassembled WGS sequence"/>
</dbReference>
<keyword evidence="4" id="KW-1185">Reference proteome</keyword>
<accession>A0A327MAL3</accession>
<feature type="compositionally biased region" description="Pro residues" evidence="1">
    <location>
        <begin position="196"/>
        <end position="206"/>
    </location>
</feature>
<sequence length="260" mass="26706">MQDLTPEARRRLDDIAARHGVSADAAATLLQALVQGGGGMAQFSHPELGGMGQWSQGGMIMVGDMFNQGLRARVDALCTELAGLLREGPVFAAPAPGAAAGGFGEGFGGGFGGNWWPAELGAPASSGGQNDMRYAYFPAARRLAVQQGGRTSLYDTGTRQIYGASQQQGAGQSLSFSTDQGTVRLEELQPLDAAPAAPPMAPPSAPAPAAAASPMAPPPQAAPEGGDPLALIERLAGLREKGILSDEEFAAKKAELLRRL</sequence>
<reference evidence="4" key="1">
    <citation type="submission" date="2018-06" db="EMBL/GenBank/DDBJ databases">
        <authorList>
            <person name="Khan S.A."/>
        </authorList>
    </citation>
    <scope>NUCLEOTIDE SEQUENCE [LARGE SCALE GENOMIC DNA]</scope>
    <source>
        <strain evidence="4">DB-1506</strain>
    </source>
</reference>
<gene>
    <name evidence="3" type="ORF">DOO78_06880</name>
</gene>
<name>A0A327MAL3_9PROT</name>
<dbReference type="RefSeq" id="WP_111468991.1">
    <property type="nucleotide sequence ID" value="NZ_QLIX01000003.1"/>
</dbReference>
<proteinExistence type="predicted"/>
<feature type="domain" description="SHOCT" evidence="2">
    <location>
        <begin position="232"/>
        <end position="257"/>
    </location>
</feature>
<comment type="caution">
    <text evidence="3">The sequence shown here is derived from an EMBL/GenBank/DDBJ whole genome shotgun (WGS) entry which is preliminary data.</text>
</comment>
<dbReference type="InterPro" id="IPR018649">
    <property type="entry name" value="SHOCT"/>
</dbReference>
<feature type="region of interest" description="Disordered" evidence="1">
    <location>
        <begin position="193"/>
        <end position="229"/>
    </location>
</feature>
<organism evidence="3 4">
    <name type="scientific">Roseicella frigidaeris</name>
    <dbReference type="NCBI Taxonomy" id="2230885"/>
    <lineage>
        <taxon>Bacteria</taxon>
        <taxon>Pseudomonadati</taxon>
        <taxon>Pseudomonadota</taxon>
        <taxon>Alphaproteobacteria</taxon>
        <taxon>Acetobacterales</taxon>
        <taxon>Roseomonadaceae</taxon>
        <taxon>Roseicella</taxon>
    </lineage>
</organism>
<dbReference type="AlphaFoldDB" id="A0A327MAL3"/>